<proteinExistence type="predicted"/>
<organism evidence="1 2">
    <name type="scientific">Adineta steineri</name>
    <dbReference type="NCBI Taxonomy" id="433720"/>
    <lineage>
        <taxon>Eukaryota</taxon>
        <taxon>Metazoa</taxon>
        <taxon>Spiralia</taxon>
        <taxon>Gnathifera</taxon>
        <taxon>Rotifera</taxon>
        <taxon>Eurotatoria</taxon>
        <taxon>Bdelloidea</taxon>
        <taxon>Adinetida</taxon>
        <taxon>Adinetidae</taxon>
        <taxon>Adineta</taxon>
    </lineage>
</organism>
<sequence>AKKALDIGPVPRLAIVILIVGTRGERTF</sequence>
<accession>A0A820M9L5</accession>
<name>A0A820M9L5_9BILA</name>
<dbReference type="Proteomes" id="UP000663881">
    <property type="component" value="Unassembled WGS sequence"/>
</dbReference>
<feature type="non-terminal residue" evidence="1">
    <location>
        <position position="1"/>
    </location>
</feature>
<feature type="non-terminal residue" evidence="1">
    <location>
        <position position="28"/>
    </location>
</feature>
<dbReference type="EMBL" id="CAJOAY010023856">
    <property type="protein sequence ID" value="CAF4369726.1"/>
    <property type="molecule type" value="Genomic_DNA"/>
</dbReference>
<gene>
    <name evidence="1" type="ORF">OKA104_LOCUS49771</name>
</gene>
<evidence type="ECO:0000313" key="1">
    <source>
        <dbReference type="EMBL" id="CAF4369726.1"/>
    </source>
</evidence>
<comment type="caution">
    <text evidence="1">The sequence shown here is derived from an EMBL/GenBank/DDBJ whole genome shotgun (WGS) entry which is preliminary data.</text>
</comment>
<evidence type="ECO:0000313" key="2">
    <source>
        <dbReference type="Proteomes" id="UP000663881"/>
    </source>
</evidence>
<protein>
    <submittedName>
        <fullName evidence="1">Uncharacterized protein</fullName>
    </submittedName>
</protein>
<reference evidence="1" key="1">
    <citation type="submission" date="2021-02" db="EMBL/GenBank/DDBJ databases">
        <authorList>
            <person name="Nowell W R."/>
        </authorList>
    </citation>
    <scope>NUCLEOTIDE SEQUENCE</scope>
</reference>
<dbReference type="AlphaFoldDB" id="A0A820M9L5"/>